<dbReference type="AlphaFoldDB" id="A0AAD6QWB9"/>
<sequence length="192" mass="22083">MVLTNNATPLAQLFSDLFYPKSFIRERERMQKCHVCGFEDLLFSVFREFERDICSAVQYSLSFTFSHHTITFAELVDFPRLGFGLGLGSGTFAFEPTKTTGLYSFHNTCDPQNSKSFTWAAASPRNPHNHMDLLACVFSLPRFLAVANNLCSIQLLQTITKWMMNFQIVLLISFVLEEVYKQTTSDYAYFQF</sequence>
<dbReference type="EMBL" id="JAQIZT010000005">
    <property type="protein sequence ID" value="KAJ6997824.1"/>
    <property type="molecule type" value="Genomic_DNA"/>
</dbReference>
<name>A0AAD6QWB9_9ROSI</name>
<organism evidence="1 2">
    <name type="scientific">Populus alba x Populus x berolinensis</name>
    <dbReference type="NCBI Taxonomy" id="444605"/>
    <lineage>
        <taxon>Eukaryota</taxon>
        <taxon>Viridiplantae</taxon>
        <taxon>Streptophyta</taxon>
        <taxon>Embryophyta</taxon>
        <taxon>Tracheophyta</taxon>
        <taxon>Spermatophyta</taxon>
        <taxon>Magnoliopsida</taxon>
        <taxon>eudicotyledons</taxon>
        <taxon>Gunneridae</taxon>
        <taxon>Pentapetalae</taxon>
        <taxon>rosids</taxon>
        <taxon>fabids</taxon>
        <taxon>Malpighiales</taxon>
        <taxon>Salicaceae</taxon>
        <taxon>Saliceae</taxon>
        <taxon>Populus</taxon>
    </lineage>
</organism>
<proteinExistence type="predicted"/>
<dbReference type="Proteomes" id="UP001164929">
    <property type="component" value="Chromosome 5"/>
</dbReference>
<comment type="caution">
    <text evidence="1">The sequence shown here is derived from an EMBL/GenBank/DDBJ whole genome shotgun (WGS) entry which is preliminary data.</text>
</comment>
<evidence type="ECO:0000313" key="2">
    <source>
        <dbReference type="Proteomes" id="UP001164929"/>
    </source>
</evidence>
<evidence type="ECO:0000313" key="1">
    <source>
        <dbReference type="EMBL" id="KAJ6997824.1"/>
    </source>
</evidence>
<gene>
    <name evidence="1" type="ORF">NC653_014148</name>
</gene>
<reference evidence="1" key="1">
    <citation type="journal article" date="2023" name="Mol. Ecol. Resour.">
        <title>Chromosome-level genome assembly of a triploid poplar Populus alba 'Berolinensis'.</title>
        <authorList>
            <person name="Chen S."/>
            <person name="Yu Y."/>
            <person name="Wang X."/>
            <person name="Wang S."/>
            <person name="Zhang T."/>
            <person name="Zhou Y."/>
            <person name="He R."/>
            <person name="Meng N."/>
            <person name="Wang Y."/>
            <person name="Liu W."/>
            <person name="Liu Z."/>
            <person name="Liu J."/>
            <person name="Guo Q."/>
            <person name="Huang H."/>
            <person name="Sederoff R.R."/>
            <person name="Wang G."/>
            <person name="Qu G."/>
            <person name="Chen S."/>
        </authorList>
    </citation>
    <scope>NUCLEOTIDE SEQUENCE</scope>
    <source>
        <strain evidence="1">SC-2020</strain>
    </source>
</reference>
<keyword evidence="2" id="KW-1185">Reference proteome</keyword>
<protein>
    <submittedName>
        <fullName evidence="1">Uncharacterized protein</fullName>
    </submittedName>
</protein>
<accession>A0AAD6QWB9</accession>